<gene>
    <name evidence="2" type="ORF">D806_039650</name>
</gene>
<evidence type="ECO:0000256" key="1">
    <source>
        <dbReference type="SAM" id="MobiDB-lite"/>
    </source>
</evidence>
<evidence type="ECO:0000313" key="3">
    <source>
        <dbReference type="Proteomes" id="UP000011200"/>
    </source>
</evidence>
<accession>A0A2U9PT27</accession>
<dbReference type="Proteomes" id="UP000011200">
    <property type="component" value="Chromosome"/>
</dbReference>
<organism evidence="2 3">
    <name type="scientific">Mycolicibacterium smegmatis (strain MKD8)</name>
    <name type="common">Mycobacterium smegmatis</name>
    <dbReference type="NCBI Taxonomy" id="1214915"/>
    <lineage>
        <taxon>Bacteria</taxon>
        <taxon>Bacillati</taxon>
        <taxon>Actinomycetota</taxon>
        <taxon>Actinomycetes</taxon>
        <taxon>Mycobacteriales</taxon>
        <taxon>Mycobacteriaceae</taxon>
        <taxon>Mycolicibacterium</taxon>
    </lineage>
</organism>
<proteinExistence type="predicted"/>
<feature type="region of interest" description="Disordered" evidence="1">
    <location>
        <begin position="1"/>
        <end position="20"/>
    </location>
</feature>
<dbReference type="EMBL" id="CP027541">
    <property type="protein sequence ID" value="AWT54931.1"/>
    <property type="molecule type" value="Genomic_DNA"/>
</dbReference>
<reference evidence="2 3" key="1">
    <citation type="journal article" date="2013" name="Genome Announc.">
        <title>Draft genome sequence of MKD8, a conjugal recipient Mycobacterium smegmatis strain.</title>
        <authorList>
            <person name="Gray T.A."/>
            <person name="Palumbo M.J."/>
            <person name="Derbyshire K.M."/>
        </authorList>
    </citation>
    <scope>NUCLEOTIDE SEQUENCE [LARGE SCALE GENOMIC DNA]</scope>
    <source>
        <strain evidence="2 3">MKD8</strain>
    </source>
</reference>
<evidence type="ECO:0000313" key="2">
    <source>
        <dbReference type="EMBL" id="AWT54931.1"/>
    </source>
</evidence>
<name>A0A2U9PT27_MYCSE</name>
<dbReference type="AlphaFoldDB" id="A0A2U9PT27"/>
<sequence length="45" mass="5268">MAPVPDRQQPVDASRRGYRCLQSDERAERITHQREAVYVQGVERL</sequence>
<protein>
    <submittedName>
        <fullName evidence="2">Uncharacterized protein</fullName>
    </submittedName>
</protein>
<reference evidence="3" key="2">
    <citation type="submission" date="2018-03" db="EMBL/GenBank/DDBJ databases">
        <authorList>
            <person name="Derbyshire K."/>
            <person name="Gray T.A."/>
            <person name="Champion M."/>
        </authorList>
    </citation>
    <scope>NUCLEOTIDE SEQUENCE [LARGE SCALE GENOMIC DNA]</scope>
    <source>
        <strain evidence="3">MKD8</strain>
    </source>
</reference>